<dbReference type="GeneID" id="41965016"/>
<sequence>MAIHPVLLSTSLANVGELDAAEAAGIHPLAYPTRLVGSVLYAHIVEWSAEIRDEQSRLEAAQLAFRQRPTDHWPQIEYIRTLTRNSLWQRLIDFVKWLNGRPSGTRQPCSLMLWLVIITPEIYDYIGIASR</sequence>
<reference evidence="2" key="3">
    <citation type="submission" date="2025-08" db="UniProtKB">
        <authorList>
            <consortium name="RefSeq"/>
        </authorList>
    </citation>
    <scope>IDENTIFICATION</scope>
    <source>
        <strain evidence="2">NI907</strain>
    </source>
</reference>
<dbReference type="KEGG" id="pgri:PgNI_10132"/>
<reference evidence="1 2" key="1">
    <citation type="journal article" date="2019" name="Mol. Biol. Evol.">
        <title>Blast fungal genomes show frequent chromosomal changes, gene gains and losses, and effector gene turnover.</title>
        <authorList>
            <person name="Gomez Luciano L.B."/>
            <person name="Jason Tsai I."/>
            <person name="Chuma I."/>
            <person name="Tosa Y."/>
            <person name="Chen Y.H."/>
            <person name="Li J.Y."/>
            <person name="Li M.Y."/>
            <person name="Jade Lu M.Y."/>
            <person name="Nakayashiki H."/>
            <person name="Li W.H."/>
        </authorList>
    </citation>
    <scope>NUCLEOTIDE SEQUENCE [LARGE SCALE GENOMIC DNA]</scope>
    <source>
        <strain evidence="1 2">NI907</strain>
    </source>
</reference>
<reference evidence="2" key="2">
    <citation type="submission" date="2019-10" db="EMBL/GenBank/DDBJ databases">
        <authorList>
            <consortium name="NCBI Genome Project"/>
        </authorList>
    </citation>
    <scope>NUCLEOTIDE SEQUENCE</scope>
    <source>
        <strain evidence="2">NI907</strain>
    </source>
</reference>
<gene>
    <name evidence="2" type="ORF">PgNI_10132</name>
</gene>
<dbReference type="AlphaFoldDB" id="A0A6P8B062"/>
<proteinExistence type="predicted"/>
<organism evidence="1 2">
    <name type="scientific">Pyricularia grisea</name>
    <name type="common">Crabgrass-specific blast fungus</name>
    <name type="synonym">Magnaporthe grisea</name>
    <dbReference type="NCBI Taxonomy" id="148305"/>
    <lineage>
        <taxon>Eukaryota</taxon>
        <taxon>Fungi</taxon>
        <taxon>Dikarya</taxon>
        <taxon>Ascomycota</taxon>
        <taxon>Pezizomycotina</taxon>
        <taxon>Sordariomycetes</taxon>
        <taxon>Sordariomycetidae</taxon>
        <taxon>Magnaporthales</taxon>
        <taxon>Pyriculariaceae</taxon>
        <taxon>Pyricularia</taxon>
    </lineage>
</organism>
<evidence type="ECO:0000313" key="2">
    <source>
        <dbReference type="RefSeq" id="XP_030980439.1"/>
    </source>
</evidence>
<name>A0A6P8B062_PYRGI</name>
<protein>
    <submittedName>
        <fullName evidence="2">Uncharacterized protein</fullName>
    </submittedName>
</protein>
<evidence type="ECO:0000313" key="1">
    <source>
        <dbReference type="Proteomes" id="UP000515153"/>
    </source>
</evidence>
<keyword evidence="1" id="KW-1185">Reference proteome</keyword>
<accession>A0A6P8B062</accession>
<dbReference type="Proteomes" id="UP000515153">
    <property type="component" value="Chromosome VII"/>
</dbReference>
<dbReference type="RefSeq" id="XP_030980439.1">
    <property type="nucleotide sequence ID" value="XM_031130108.1"/>
</dbReference>